<dbReference type="Pfam" id="PF04324">
    <property type="entry name" value="Fer2_BFD"/>
    <property type="match status" value="1"/>
</dbReference>
<keyword evidence="4" id="KW-0249">Electron transport</keyword>
<dbReference type="RefSeq" id="WP_158342708.1">
    <property type="nucleotide sequence ID" value="NZ_JAHQCW010000006.1"/>
</dbReference>
<accession>A0A949NG24</accession>
<evidence type="ECO:0000256" key="8">
    <source>
        <dbReference type="ARBA" id="ARBA00046332"/>
    </source>
</evidence>
<protein>
    <recommendedName>
        <fullName evidence="7">Bacterioferritin-associated ferredoxin</fullName>
    </recommendedName>
</protein>
<reference evidence="10" key="1">
    <citation type="submission" date="2021-06" db="EMBL/GenBank/DDBJ databases">
        <title>Description of novel taxa of the family Lachnospiraceae.</title>
        <authorList>
            <person name="Chaplin A.V."/>
            <person name="Sokolova S.R."/>
            <person name="Pikina A.P."/>
            <person name="Korzhanova M."/>
            <person name="Belova V."/>
            <person name="Korostin D."/>
            <person name="Efimov B.A."/>
        </authorList>
    </citation>
    <scope>NUCLEOTIDE SEQUENCE</scope>
    <source>
        <strain evidence="10">ASD5720</strain>
    </source>
</reference>
<evidence type="ECO:0000256" key="4">
    <source>
        <dbReference type="ARBA" id="ARBA00022982"/>
    </source>
</evidence>
<evidence type="ECO:0000259" key="9">
    <source>
        <dbReference type="Pfam" id="PF04324"/>
    </source>
</evidence>
<keyword evidence="2" id="KW-0001">2Fe-2S</keyword>
<dbReference type="GO" id="GO:0046872">
    <property type="term" value="F:metal ion binding"/>
    <property type="evidence" value="ECO:0007669"/>
    <property type="project" value="UniProtKB-KW"/>
</dbReference>
<organism evidence="10 11">
    <name type="scientific">Diplocloster agilis</name>
    <dbReference type="NCBI Taxonomy" id="2850323"/>
    <lineage>
        <taxon>Bacteria</taxon>
        <taxon>Bacillati</taxon>
        <taxon>Bacillota</taxon>
        <taxon>Clostridia</taxon>
        <taxon>Lachnospirales</taxon>
        <taxon>Lachnospiraceae</taxon>
        <taxon>Diplocloster</taxon>
    </lineage>
</organism>
<dbReference type="GO" id="GO:0051537">
    <property type="term" value="F:2 iron, 2 sulfur cluster binding"/>
    <property type="evidence" value="ECO:0007669"/>
    <property type="project" value="UniProtKB-KW"/>
</dbReference>
<comment type="caution">
    <text evidence="10">The sequence shown here is derived from an EMBL/GenBank/DDBJ whole genome shotgun (WGS) entry which is preliminary data.</text>
</comment>
<dbReference type="EMBL" id="JAHQCW010000006">
    <property type="protein sequence ID" value="MBU9735903.1"/>
    <property type="molecule type" value="Genomic_DNA"/>
</dbReference>
<dbReference type="PANTHER" id="PTHR37424:SF1">
    <property type="entry name" value="BACTERIOFERRITIN-ASSOCIATED FERREDOXIN"/>
    <property type="match status" value="1"/>
</dbReference>
<proteinExistence type="inferred from homology"/>
<dbReference type="InterPro" id="IPR041854">
    <property type="entry name" value="BFD-like_2Fe2S-bd_dom_sf"/>
</dbReference>
<dbReference type="AlphaFoldDB" id="A0A949NG24"/>
<evidence type="ECO:0000256" key="1">
    <source>
        <dbReference type="ARBA" id="ARBA00022448"/>
    </source>
</evidence>
<evidence type="ECO:0000313" key="10">
    <source>
        <dbReference type="EMBL" id="MBU9735903.1"/>
    </source>
</evidence>
<evidence type="ECO:0000256" key="2">
    <source>
        <dbReference type="ARBA" id="ARBA00022714"/>
    </source>
</evidence>
<keyword evidence="11" id="KW-1185">Reference proteome</keyword>
<keyword evidence="6" id="KW-0411">Iron-sulfur</keyword>
<evidence type="ECO:0000256" key="6">
    <source>
        <dbReference type="ARBA" id="ARBA00023014"/>
    </source>
</evidence>
<evidence type="ECO:0000256" key="5">
    <source>
        <dbReference type="ARBA" id="ARBA00023004"/>
    </source>
</evidence>
<keyword evidence="5" id="KW-0408">Iron</keyword>
<feature type="domain" description="BFD-like [2Fe-2S]-binding" evidence="9">
    <location>
        <begin position="6"/>
        <end position="52"/>
    </location>
</feature>
<dbReference type="InterPro" id="IPR052371">
    <property type="entry name" value="BFD-associated_ferredoxin"/>
</dbReference>
<evidence type="ECO:0000313" key="11">
    <source>
        <dbReference type="Proteomes" id="UP000712157"/>
    </source>
</evidence>
<keyword evidence="1" id="KW-0813">Transport</keyword>
<dbReference type="Proteomes" id="UP000712157">
    <property type="component" value="Unassembled WGS sequence"/>
</dbReference>
<dbReference type="InterPro" id="IPR007419">
    <property type="entry name" value="BFD-like_2Fe2S-bd_dom"/>
</dbReference>
<comment type="similarity">
    <text evidence="8">Belongs to the Bfd family.</text>
</comment>
<dbReference type="PANTHER" id="PTHR37424">
    <property type="entry name" value="BACTERIOFERRITIN-ASSOCIATED FERREDOXIN"/>
    <property type="match status" value="1"/>
</dbReference>
<name>A0A949NG24_9FIRM</name>
<evidence type="ECO:0000256" key="3">
    <source>
        <dbReference type="ARBA" id="ARBA00022723"/>
    </source>
</evidence>
<keyword evidence="3" id="KW-0479">Metal-binding</keyword>
<dbReference type="Gene3D" id="1.10.10.1100">
    <property type="entry name" value="BFD-like [2Fe-2S]-binding domain"/>
    <property type="match status" value="1"/>
</dbReference>
<evidence type="ECO:0000256" key="7">
    <source>
        <dbReference type="ARBA" id="ARBA00039386"/>
    </source>
</evidence>
<gene>
    <name evidence="10" type="ORF">KTH89_05095</name>
</gene>
<sequence>MNKDKVICPCRKLTKGDILKAVEQGASSYKEVKKATKAGSACGKCKKQIKKVTKKALKK</sequence>